<evidence type="ECO:0000256" key="3">
    <source>
        <dbReference type="SAM" id="Coils"/>
    </source>
</evidence>
<evidence type="ECO:0000259" key="5">
    <source>
        <dbReference type="Pfam" id="PF14772"/>
    </source>
</evidence>
<sequence>MSTETFTSPEQVEKLEGPQVSSPYPQERKLSRALRIQKRLTQNKTKSGRSEDTIADELEKTNPIYLQKSKSNNILQKRIKEAERDLLEISISNNTKEVARREAEKRNAQKLIETLENDANRAQAKFDEIVQKWDDIQILKDPLATHRAIEGMKEQCDELIEQRNRTIATLKTEIERSEKAYNNYQRKNFDEVQHVFKKINNYIAAMRTMFSIQFSIVHATFNSATNNQIQNKYDTWNEQFYEMCDQVDKVCENRMGLIQRVDKVLDDTTKAFEENFRAKKAKLLRSVNISRQELENLKGAILLNSEKYEYNFQILERRCEESTILRAERKRKLTQLQDDIFNLKSTILNFKTTTVNQIKKYEHDIKTSQKEIMDIENKAQRIATINDKLFKEIWDMSSKNCNKLWDKIMKIDKIIHEQLLGKEWSHLGNVSLDISTLPSFKTGQSVMAALSLKPLHAVASKLPILTGDFQITPSTTKVLQSNDVYRSLMKKILIVTSDKTGFLTEKRIKELLGTHSENDKNLVRLEHILNSMNLDKEEDLNLLLEYFLPYCYCLNCTTDDGGQEASLVLSTRYSFAPSTQEYDVPMEHIQLLEAMYHTTHSRQSIEEAVIEVVTSEVNLEECFEPSIESLDVAKTDMASLPQAKISKIKKNPLILLKEKLACQYSHSLVISGVFVVKALRDFIENYFSRFQTVPTTGERLRRRRFTISRLLNDDEIRDCWKNWLNNYGENSDYYFVWKGLVFGLQYYLDVLQKRKILSEEVLSLRKQNQRLKNSLESYRSNHRFLPPICATVKQPLFIYQRRIR</sequence>
<dbReference type="GO" id="GO:0005858">
    <property type="term" value="C:axonemal dynein complex"/>
    <property type="evidence" value="ECO:0007669"/>
    <property type="project" value="InterPro"/>
</dbReference>
<organism evidence="7 8">
    <name type="scientific">Psylliodes chrysocephalus</name>
    <dbReference type="NCBI Taxonomy" id="3402493"/>
    <lineage>
        <taxon>Eukaryota</taxon>
        <taxon>Metazoa</taxon>
        <taxon>Ecdysozoa</taxon>
        <taxon>Arthropoda</taxon>
        <taxon>Hexapoda</taxon>
        <taxon>Insecta</taxon>
        <taxon>Pterygota</taxon>
        <taxon>Neoptera</taxon>
        <taxon>Endopterygota</taxon>
        <taxon>Coleoptera</taxon>
        <taxon>Polyphaga</taxon>
        <taxon>Cucujiformia</taxon>
        <taxon>Chrysomeloidea</taxon>
        <taxon>Chrysomelidae</taxon>
        <taxon>Galerucinae</taxon>
        <taxon>Alticini</taxon>
        <taxon>Psylliodes</taxon>
    </lineage>
</organism>
<dbReference type="GO" id="GO:0003352">
    <property type="term" value="P:regulation of cilium movement"/>
    <property type="evidence" value="ECO:0007669"/>
    <property type="project" value="TreeGrafter"/>
</dbReference>
<dbReference type="InterPro" id="IPR039750">
    <property type="entry name" value="DRC1/DRC2"/>
</dbReference>
<evidence type="ECO:0008006" key="9">
    <source>
        <dbReference type="Google" id="ProtNLM"/>
    </source>
</evidence>
<evidence type="ECO:0000313" key="7">
    <source>
        <dbReference type="EMBL" id="CAH1107208.1"/>
    </source>
</evidence>
<dbReference type="PANTHER" id="PTHR21625:SF1">
    <property type="entry name" value="DYNEIN REGULATORY COMPLEX PROTEIN 1"/>
    <property type="match status" value="1"/>
</dbReference>
<dbReference type="AlphaFoldDB" id="A0A9P0GBJ3"/>
<comment type="similarity">
    <text evidence="1">Belongs to the DRC1 family.</text>
</comment>
<dbReference type="Pfam" id="PF14775">
    <property type="entry name" value="NYD-SP28_assoc"/>
    <property type="match status" value="1"/>
</dbReference>
<evidence type="ECO:0000256" key="1">
    <source>
        <dbReference type="ARBA" id="ARBA00009688"/>
    </source>
</evidence>
<keyword evidence="2 3" id="KW-0175">Coiled coil</keyword>
<dbReference type="PANTHER" id="PTHR21625">
    <property type="entry name" value="NYD-SP28 PROTEIN"/>
    <property type="match status" value="1"/>
</dbReference>
<dbReference type="Pfam" id="PF14772">
    <property type="entry name" value="NYD-SP28"/>
    <property type="match status" value="1"/>
</dbReference>
<protein>
    <recommendedName>
        <fullName evidence="9">Dynein regulatory complex protein 1</fullName>
    </recommendedName>
</protein>
<gene>
    <name evidence="7" type="ORF">PSYICH_LOCUS7972</name>
</gene>
<evidence type="ECO:0000256" key="4">
    <source>
        <dbReference type="SAM" id="MobiDB-lite"/>
    </source>
</evidence>
<dbReference type="Proteomes" id="UP001153636">
    <property type="component" value="Chromosome 20"/>
</dbReference>
<evidence type="ECO:0000256" key="2">
    <source>
        <dbReference type="ARBA" id="ARBA00023054"/>
    </source>
</evidence>
<feature type="region of interest" description="Disordered" evidence="4">
    <location>
        <begin position="1"/>
        <end position="33"/>
    </location>
</feature>
<dbReference type="InterPro" id="IPR039505">
    <property type="entry name" value="DRC1/2_N"/>
</dbReference>
<dbReference type="GO" id="GO:0060285">
    <property type="term" value="P:cilium-dependent cell motility"/>
    <property type="evidence" value="ECO:0007669"/>
    <property type="project" value="TreeGrafter"/>
</dbReference>
<keyword evidence="8" id="KW-1185">Reference proteome</keyword>
<feature type="compositionally biased region" description="Polar residues" evidence="4">
    <location>
        <begin position="1"/>
        <end position="10"/>
    </location>
</feature>
<evidence type="ECO:0000259" key="6">
    <source>
        <dbReference type="Pfam" id="PF14775"/>
    </source>
</evidence>
<dbReference type="EMBL" id="OV651832">
    <property type="protein sequence ID" value="CAH1107208.1"/>
    <property type="molecule type" value="Genomic_DNA"/>
</dbReference>
<feature type="coiled-coil region" evidence="3">
    <location>
        <begin position="65"/>
        <end position="187"/>
    </location>
</feature>
<dbReference type="InterPro" id="IPR029440">
    <property type="entry name" value="DRC1_C"/>
</dbReference>
<reference evidence="7" key="1">
    <citation type="submission" date="2022-01" db="EMBL/GenBank/DDBJ databases">
        <authorList>
            <person name="King R."/>
        </authorList>
    </citation>
    <scope>NUCLEOTIDE SEQUENCE</scope>
</reference>
<name>A0A9P0GBJ3_9CUCU</name>
<evidence type="ECO:0000313" key="8">
    <source>
        <dbReference type="Proteomes" id="UP001153636"/>
    </source>
</evidence>
<feature type="domain" description="Dynein regulatory complex protein 1 C-terminal" evidence="6">
    <location>
        <begin position="734"/>
        <end position="778"/>
    </location>
</feature>
<dbReference type="OrthoDB" id="10260459at2759"/>
<feature type="coiled-coil region" evidence="3">
    <location>
        <begin position="754"/>
        <end position="781"/>
    </location>
</feature>
<dbReference type="GO" id="GO:0070286">
    <property type="term" value="P:axonemal dynein complex assembly"/>
    <property type="evidence" value="ECO:0007669"/>
    <property type="project" value="InterPro"/>
</dbReference>
<proteinExistence type="inferred from homology"/>
<feature type="domain" description="Dynein regulatory complex protein 1/2 N-terminal" evidence="5">
    <location>
        <begin position="94"/>
        <end position="191"/>
    </location>
</feature>
<accession>A0A9P0GBJ3</accession>